<accession>A0ABU9MXC1</accession>
<comment type="caution">
    <text evidence="8">The sequence shown here is derived from an EMBL/GenBank/DDBJ whole genome shotgun (WGS) entry which is preliminary data.</text>
</comment>
<keyword evidence="5 7" id="KW-0413">Isomerase</keyword>
<dbReference type="EMBL" id="JBCGCU010000001">
    <property type="protein sequence ID" value="MEM0514053.1"/>
    <property type="molecule type" value="Genomic_DNA"/>
</dbReference>
<keyword evidence="9" id="KW-1185">Reference proteome</keyword>
<dbReference type="SUPFAM" id="SSF53681">
    <property type="entry name" value="Aspartate/glutamate racemase"/>
    <property type="match status" value="2"/>
</dbReference>
<dbReference type="NCBIfam" id="TIGR00067">
    <property type="entry name" value="glut_race"/>
    <property type="match status" value="1"/>
</dbReference>
<feature type="active site" description="Proton donor/acceptor" evidence="7">
    <location>
        <position position="73"/>
    </location>
</feature>
<dbReference type="InterPro" id="IPR001920">
    <property type="entry name" value="Asp/Glu_race"/>
</dbReference>
<dbReference type="PANTHER" id="PTHR21198:SF2">
    <property type="entry name" value="GLUTAMATE RACEMASE"/>
    <property type="match status" value="1"/>
</dbReference>
<comment type="catalytic activity">
    <reaction evidence="1 7">
        <text>L-glutamate = D-glutamate</text>
        <dbReference type="Rhea" id="RHEA:12813"/>
        <dbReference type="ChEBI" id="CHEBI:29985"/>
        <dbReference type="ChEBI" id="CHEBI:29986"/>
        <dbReference type="EC" id="5.1.1.3"/>
    </reaction>
</comment>
<comment type="function">
    <text evidence="7">Provides the (R)-glutamate required for cell wall biosynthesis.</text>
</comment>
<keyword evidence="6 7" id="KW-0961">Cell wall biogenesis/degradation</keyword>
<proteinExistence type="inferred from homology"/>
<reference evidence="8 9" key="1">
    <citation type="submission" date="2024-03" db="EMBL/GenBank/DDBJ databases">
        <title>Pseudoalteromonas qingdaonensis sp. nov., isolated from the intestines of marine benthic organisms.</title>
        <authorList>
            <person name="Lin X."/>
            <person name="Fang S."/>
            <person name="Hu X."/>
        </authorList>
    </citation>
    <scope>NUCLEOTIDE SEQUENCE [LARGE SCALE GENOMIC DNA]</scope>
    <source>
        <strain evidence="8 9">YIC-827</strain>
    </source>
</reference>
<protein>
    <recommendedName>
        <fullName evidence="2 7">Glutamate racemase</fullName>
        <ecNumber evidence="2 7">5.1.1.3</ecNumber>
    </recommendedName>
</protein>
<feature type="binding site" evidence="7">
    <location>
        <begin position="10"/>
        <end position="11"/>
    </location>
    <ligand>
        <name>substrate</name>
    </ligand>
</feature>
<dbReference type="InterPro" id="IPR015942">
    <property type="entry name" value="Asp/Glu/hydantoin_racemase"/>
</dbReference>
<dbReference type="InterPro" id="IPR004391">
    <property type="entry name" value="Glu_race"/>
</dbReference>
<organism evidence="8 9">
    <name type="scientific">Pseudoalteromonas qingdaonensis</name>
    <dbReference type="NCBI Taxonomy" id="3131913"/>
    <lineage>
        <taxon>Bacteria</taxon>
        <taxon>Pseudomonadati</taxon>
        <taxon>Pseudomonadota</taxon>
        <taxon>Gammaproteobacteria</taxon>
        <taxon>Alteromonadales</taxon>
        <taxon>Pseudoalteromonadaceae</taxon>
        <taxon>Pseudoalteromonas</taxon>
    </lineage>
</organism>
<comment type="pathway">
    <text evidence="7">Cell wall biogenesis; peptidoglycan biosynthesis.</text>
</comment>
<comment type="similarity">
    <text evidence="7">Belongs to the aspartate/glutamate racemases family.</text>
</comment>
<feature type="binding site" evidence="7">
    <location>
        <begin position="42"/>
        <end position="43"/>
    </location>
    <ligand>
        <name>substrate</name>
    </ligand>
</feature>
<evidence type="ECO:0000256" key="2">
    <source>
        <dbReference type="ARBA" id="ARBA00013090"/>
    </source>
</evidence>
<feature type="binding site" evidence="7">
    <location>
        <begin position="74"/>
        <end position="75"/>
    </location>
    <ligand>
        <name>substrate</name>
    </ligand>
</feature>
<evidence type="ECO:0000256" key="1">
    <source>
        <dbReference type="ARBA" id="ARBA00001602"/>
    </source>
</evidence>
<name>A0ABU9MXC1_9GAMM</name>
<dbReference type="HAMAP" id="MF_00258">
    <property type="entry name" value="Glu_racemase"/>
    <property type="match status" value="1"/>
</dbReference>
<evidence type="ECO:0000256" key="4">
    <source>
        <dbReference type="ARBA" id="ARBA00022984"/>
    </source>
</evidence>
<dbReference type="EC" id="5.1.1.3" evidence="2 7"/>
<keyword evidence="3 7" id="KW-0133">Cell shape</keyword>
<feature type="active site" description="Proton donor/acceptor" evidence="7">
    <location>
        <position position="184"/>
    </location>
</feature>
<evidence type="ECO:0000256" key="3">
    <source>
        <dbReference type="ARBA" id="ARBA00022960"/>
    </source>
</evidence>
<dbReference type="GO" id="GO:0008881">
    <property type="term" value="F:glutamate racemase activity"/>
    <property type="evidence" value="ECO:0007669"/>
    <property type="project" value="UniProtKB-EC"/>
</dbReference>
<feature type="binding site" evidence="7">
    <location>
        <begin position="185"/>
        <end position="186"/>
    </location>
    <ligand>
        <name>substrate</name>
    </ligand>
</feature>
<evidence type="ECO:0000256" key="6">
    <source>
        <dbReference type="ARBA" id="ARBA00023316"/>
    </source>
</evidence>
<dbReference type="RefSeq" id="WP_342675592.1">
    <property type="nucleotide sequence ID" value="NZ_JBCGCU010000001.1"/>
</dbReference>
<dbReference type="Gene3D" id="3.40.50.1860">
    <property type="match status" value="2"/>
</dbReference>
<evidence type="ECO:0000256" key="7">
    <source>
        <dbReference type="HAMAP-Rule" id="MF_00258"/>
    </source>
</evidence>
<dbReference type="PANTHER" id="PTHR21198">
    <property type="entry name" value="GLUTAMATE RACEMASE"/>
    <property type="match status" value="1"/>
</dbReference>
<evidence type="ECO:0000256" key="5">
    <source>
        <dbReference type="ARBA" id="ARBA00023235"/>
    </source>
</evidence>
<dbReference type="Pfam" id="PF01177">
    <property type="entry name" value="Asp_Glu_race"/>
    <property type="match status" value="1"/>
</dbReference>
<sequence>MNKQAIGIFDSGVGGLAVAQAVHQLLPSEDLLYIADSGFMPYGSKTQDEIRGRCHAIVDYMAAQGAKAVVVACNTATMAAIGSLRAQYSLPIIGVEPGVKPALQQSKSGIIGVLATPSTIASQSFQRLCRQQAEDLGRIVFQPCPELAATIEALHLDGEHTEALLRRYCEPLLSQGVDVLVLGCTHYAFIAPLLRRILPQGVSLITTEQAVALQLQRRLAPSCPTGKEQGRVRLLTSGDSQRFSAQLQVLWPSVSTLSLSAVGEALALQTDRLPAC</sequence>
<gene>
    <name evidence="7 8" type="primary">murI</name>
    <name evidence="8" type="ORF">WCN91_01130</name>
</gene>
<keyword evidence="4 7" id="KW-0573">Peptidoglycan synthesis</keyword>
<evidence type="ECO:0000313" key="9">
    <source>
        <dbReference type="Proteomes" id="UP001447008"/>
    </source>
</evidence>
<evidence type="ECO:0000313" key="8">
    <source>
        <dbReference type="EMBL" id="MEM0514053.1"/>
    </source>
</evidence>
<dbReference type="Proteomes" id="UP001447008">
    <property type="component" value="Unassembled WGS sequence"/>
</dbReference>